<evidence type="ECO:0000256" key="1">
    <source>
        <dbReference type="SAM" id="Coils"/>
    </source>
</evidence>
<feature type="region of interest" description="Disordered" evidence="2">
    <location>
        <begin position="150"/>
        <end position="255"/>
    </location>
</feature>
<dbReference type="Pfam" id="PF10358">
    <property type="entry name" value="NT-C2"/>
    <property type="match status" value="1"/>
</dbReference>
<feature type="coiled-coil region" evidence="1">
    <location>
        <begin position="255"/>
        <end position="403"/>
    </location>
</feature>
<comment type="caution">
    <text evidence="4">The sequence shown here is derived from an EMBL/GenBank/DDBJ whole genome shotgun (WGS) entry which is preliminary data.</text>
</comment>
<accession>A0A9Q0G3P7</accession>
<keyword evidence="5" id="KW-1185">Reference proteome</keyword>
<sequence>MFKSWRSDKKKIKAVFMLQFQATQVPPLKKPALTISLVPEDVGKTTFKLEKAAVRDGTCSWDNPIYVSVKLIGEPKSGKLHEKIYHFVVSNGSSKSGYLGEASIDFADFAQETEPLTVSLPLKFANSGAVLHVTIAKVQGGFEQRQIEDSEDSKLHSASSLKNQPSNGHIDGNDFTLTENIERDGSFDGSIGSHMDFQSTSRENSMPCKETKDTTKMKNRLHRPSSTDWSMGSNSDESLVDLANSPEDNLPREFQEASDESIEQLKSQISSLMRQSEISELELQTLRKQIAKESRKGQDLSRQIIDLKVERDALRIECDQLKSLHRSVDERESLNQLLVENEDFKVRLEEIERELGHEKELNTDLKMQLEKTQDSNSELILAVRDLDEMLEQKDKEISSLSDKLVLTKCVEEVREDKCKCKLKDDGDQQALPASQVLPMEKIDASELHSLKQKIIDLSDEIEEHRENREKLENYIEQLTSDYEALKQENQNISLELEQSQLQELKMQNEFSGALTTIKTLELHIQTMEEKFKKQTQELSESLVSINALESQVKGLEEDLEKQTQGFEHDLDAMTRVKIEQEHRAIRAEEALRKTRWKNAIRAEQLQEEFKRLSVEMAGRLDDNEKTASKAVTEVNELQVQKGILEQTIQQANKELASIKDQNRVKVEELSAQLELKTKDMHQMSLQLEDRSKQLAYQMKLKEEMRETFALEIQSLKANIESLRKAKNGISKDENLESTNGTEITKISLEETKTERERCSSEGNKVDDRCMLKMEAEKTQMELLVLRSLKDEMDTKLDDLLSKLQSLEAQNTDLNHRILEEKMEKEKLQKQVLEYERKVSSEQESKVSNFDRMDEHRLAELLNGMALVKERNRVMETELKEMQERYSEISLRFAEVEGERQQLVMTVRNLKNSKKN</sequence>
<dbReference type="PANTHER" id="PTHR34452">
    <property type="entry name" value="MYOSIN HEAVY CHAIN-RELATED PROTEIN"/>
    <property type="match status" value="1"/>
</dbReference>
<evidence type="ECO:0000313" key="5">
    <source>
        <dbReference type="Proteomes" id="UP001141552"/>
    </source>
</evidence>
<dbReference type="PROSITE" id="PS51840">
    <property type="entry name" value="C2_NT"/>
    <property type="match status" value="1"/>
</dbReference>
<organism evidence="4 5">
    <name type="scientific">Turnera subulata</name>
    <dbReference type="NCBI Taxonomy" id="218843"/>
    <lineage>
        <taxon>Eukaryota</taxon>
        <taxon>Viridiplantae</taxon>
        <taxon>Streptophyta</taxon>
        <taxon>Embryophyta</taxon>
        <taxon>Tracheophyta</taxon>
        <taxon>Spermatophyta</taxon>
        <taxon>Magnoliopsida</taxon>
        <taxon>eudicotyledons</taxon>
        <taxon>Gunneridae</taxon>
        <taxon>Pentapetalae</taxon>
        <taxon>rosids</taxon>
        <taxon>fabids</taxon>
        <taxon>Malpighiales</taxon>
        <taxon>Passifloraceae</taxon>
        <taxon>Turnera</taxon>
    </lineage>
</organism>
<proteinExistence type="predicted"/>
<keyword evidence="1" id="KW-0175">Coiled coil</keyword>
<dbReference type="PANTHER" id="PTHR34452:SF14">
    <property type="entry name" value="MYOSIN HEAVY CHAIN, MUSCLE"/>
    <property type="match status" value="1"/>
</dbReference>
<feature type="domain" description="C2 NT-type" evidence="3">
    <location>
        <begin position="4"/>
        <end position="139"/>
    </location>
</feature>
<dbReference type="EMBL" id="JAKUCV010002704">
    <property type="protein sequence ID" value="KAJ4841760.1"/>
    <property type="molecule type" value="Genomic_DNA"/>
</dbReference>
<feature type="compositionally biased region" description="Polar residues" evidence="2">
    <location>
        <begin position="224"/>
        <end position="237"/>
    </location>
</feature>
<feature type="coiled-coil region" evidence="1">
    <location>
        <begin position="634"/>
        <end position="732"/>
    </location>
</feature>
<protein>
    <recommendedName>
        <fullName evidence="3">C2 NT-type domain-containing protein</fullName>
    </recommendedName>
</protein>
<evidence type="ECO:0000313" key="4">
    <source>
        <dbReference type="EMBL" id="KAJ4841760.1"/>
    </source>
</evidence>
<reference evidence="4" key="2">
    <citation type="journal article" date="2023" name="Plants (Basel)">
        <title>Annotation of the Turnera subulata (Passifloraceae) Draft Genome Reveals the S-Locus Evolved after the Divergence of Turneroideae from Passifloroideae in a Stepwise Manner.</title>
        <authorList>
            <person name="Henning P.M."/>
            <person name="Roalson E.H."/>
            <person name="Mir W."/>
            <person name="McCubbin A.G."/>
            <person name="Shore J.S."/>
        </authorList>
    </citation>
    <scope>NUCLEOTIDE SEQUENCE</scope>
    <source>
        <strain evidence="4">F60SS</strain>
    </source>
</reference>
<reference evidence="4" key="1">
    <citation type="submission" date="2022-02" db="EMBL/GenBank/DDBJ databases">
        <authorList>
            <person name="Henning P.M."/>
            <person name="McCubbin A.G."/>
            <person name="Shore J.S."/>
        </authorList>
    </citation>
    <scope>NUCLEOTIDE SEQUENCE</scope>
    <source>
        <strain evidence="4">F60SS</strain>
        <tissue evidence="4">Leaves</tissue>
    </source>
</reference>
<evidence type="ECO:0000256" key="2">
    <source>
        <dbReference type="SAM" id="MobiDB-lite"/>
    </source>
</evidence>
<dbReference type="InterPro" id="IPR019448">
    <property type="entry name" value="NT-C2"/>
</dbReference>
<feature type="compositionally biased region" description="Polar residues" evidence="2">
    <location>
        <begin position="156"/>
        <end position="167"/>
    </location>
</feature>
<dbReference type="Proteomes" id="UP001141552">
    <property type="component" value="Unassembled WGS sequence"/>
</dbReference>
<gene>
    <name evidence="4" type="ORF">Tsubulata_043781</name>
</gene>
<feature type="coiled-coil region" evidence="1">
    <location>
        <begin position="789"/>
        <end position="898"/>
    </location>
</feature>
<dbReference type="AlphaFoldDB" id="A0A9Q0G3P7"/>
<feature type="coiled-coil region" evidence="1">
    <location>
        <begin position="447"/>
        <end position="565"/>
    </location>
</feature>
<name>A0A9Q0G3P7_9ROSI</name>
<evidence type="ECO:0000259" key="3">
    <source>
        <dbReference type="PROSITE" id="PS51840"/>
    </source>
</evidence>